<dbReference type="GO" id="GO:0005886">
    <property type="term" value="C:plasma membrane"/>
    <property type="evidence" value="ECO:0007669"/>
    <property type="project" value="UniProtKB-SubCell"/>
</dbReference>
<evidence type="ECO:0000256" key="6">
    <source>
        <dbReference type="ARBA" id="ARBA00022989"/>
    </source>
</evidence>
<gene>
    <name evidence="10" type="ORF">CFOLD11_18140</name>
</gene>
<dbReference type="InterPro" id="IPR003784">
    <property type="entry name" value="BioY"/>
</dbReference>
<evidence type="ECO:0000256" key="3">
    <source>
        <dbReference type="ARBA" id="ARBA00022448"/>
    </source>
</evidence>
<evidence type="ECO:0000256" key="5">
    <source>
        <dbReference type="ARBA" id="ARBA00022692"/>
    </source>
</evidence>
<dbReference type="PANTHER" id="PTHR34295">
    <property type="entry name" value="BIOTIN TRANSPORTER BIOY"/>
    <property type="match status" value="1"/>
</dbReference>
<dbReference type="PANTHER" id="PTHR34295:SF4">
    <property type="entry name" value="BIOTIN TRANSPORTER BIOY-RELATED"/>
    <property type="match status" value="1"/>
</dbReference>
<feature type="transmembrane region" description="Helical" evidence="9">
    <location>
        <begin position="143"/>
        <end position="169"/>
    </location>
</feature>
<keyword evidence="7 8" id="KW-0472">Membrane</keyword>
<dbReference type="EMBL" id="BQXY01000002">
    <property type="protein sequence ID" value="GKU24988.1"/>
    <property type="molecule type" value="Genomic_DNA"/>
</dbReference>
<dbReference type="AlphaFoldDB" id="A0A9W5Y1M4"/>
<evidence type="ECO:0000256" key="7">
    <source>
        <dbReference type="ARBA" id="ARBA00023136"/>
    </source>
</evidence>
<evidence type="ECO:0000313" key="11">
    <source>
        <dbReference type="Proteomes" id="UP001057868"/>
    </source>
</evidence>
<keyword evidence="3 8" id="KW-0813">Transport</keyword>
<accession>A0A9W5Y1M4</accession>
<reference evidence="10" key="1">
    <citation type="journal article" date="2023" name="Int. J. Syst. Evol. Microbiol.">
        <title>&lt;i&gt;Clostridium folliculivorans&lt;/i&gt; sp. nov., isolated from soil samples of an organic paddy in Japan.</title>
        <authorList>
            <person name="Tazawa J."/>
            <person name="Kobayashi H."/>
            <person name="Tanizawa Y."/>
            <person name="Uchino A."/>
            <person name="Tanaka F."/>
            <person name="Urashima Y."/>
            <person name="Miura S."/>
            <person name="Sakamoto M."/>
            <person name="Ohkuma M."/>
            <person name="Tohno M."/>
        </authorList>
    </citation>
    <scope>NUCLEOTIDE SEQUENCE</scope>
    <source>
        <strain evidence="10">D1-1</strain>
    </source>
</reference>
<name>A0A9W5Y1M4_9CLOT</name>
<feature type="transmembrane region" description="Helical" evidence="9">
    <location>
        <begin position="12"/>
        <end position="31"/>
    </location>
</feature>
<sequence>MRKKIQINDMIYAALFATLISVFGYIAIPLPFSPVPLTGQTLMIMLVGCVLTPLQAGLSVITFIFMGIIGLPVFSGGASGIGVIVGSNGGYLMGFLIGSIVICIIKNKNNSIISMISANIIGGIVVVYILGVLWLSYITGIGVYRAFIVGALPFIIGDLIKAVIAALVAKRINTLRR</sequence>
<dbReference type="Pfam" id="PF02632">
    <property type="entry name" value="BioY"/>
    <property type="match status" value="1"/>
</dbReference>
<evidence type="ECO:0000256" key="1">
    <source>
        <dbReference type="ARBA" id="ARBA00004651"/>
    </source>
</evidence>
<evidence type="ECO:0000256" key="2">
    <source>
        <dbReference type="ARBA" id="ARBA00010692"/>
    </source>
</evidence>
<dbReference type="GO" id="GO:0015225">
    <property type="term" value="F:biotin transmembrane transporter activity"/>
    <property type="evidence" value="ECO:0007669"/>
    <property type="project" value="UniProtKB-UniRule"/>
</dbReference>
<dbReference type="PIRSF" id="PIRSF016661">
    <property type="entry name" value="BioY"/>
    <property type="match status" value="1"/>
</dbReference>
<evidence type="ECO:0000313" key="10">
    <source>
        <dbReference type="EMBL" id="GKU24988.1"/>
    </source>
</evidence>
<feature type="transmembrane region" description="Helical" evidence="9">
    <location>
        <begin position="112"/>
        <end position="137"/>
    </location>
</feature>
<keyword evidence="6 9" id="KW-1133">Transmembrane helix</keyword>
<evidence type="ECO:0000256" key="9">
    <source>
        <dbReference type="SAM" id="Phobius"/>
    </source>
</evidence>
<keyword evidence="11" id="KW-1185">Reference proteome</keyword>
<keyword evidence="5 9" id="KW-0812">Transmembrane</keyword>
<evidence type="ECO:0000256" key="4">
    <source>
        <dbReference type="ARBA" id="ARBA00022475"/>
    </source>
</evidence>
<dbReference type="RefSeq" id="WP_261851961.1">
    <property type="nucleotide sequence ID" value="NZ_BQXY01000002.1"/>
</dbReference>
<dbReference type="Gene3D" id="1.10.1760.20">
    <property type="match status" value="1"/>
</dbReference>
<dbReference type="Proteomes" id="UP001057868">
    <property type="component" value="Unassembled WGS sequence"/>
</dbReference>
<protein>
    <recommendedName>
        <fullName evidence="8">Biotin transporter</fullName>
    </recommendedName>
</protein>
<comment type="similarity">
    <text evidence="2 8">Belongs to the BioY family.</text>
</comment>
<keyword evidence="4 8" id="KW-1003">Cell membrane</keyword>
<feature type="transmembrane region" description="Helical" evidence="9">
    <location>
        <begin position="89"/>
        <end position="105"/>
    </location>
</feature>
<proteinExistence type="inferred from homology"/>
<comment type="caution">
    <text evidence="10">The sequence shown here is derived from an EMBL/GenBank/DDBJ whole genome shotgun (WGS) entry which is preliminary data.</text>
</comment>
<evidence type="ECO:0000256" key="8">
    <source>
        <dbReference type="PIRNR" id="PIRNR016661"/>
    </source>
</evidence>
<comment type="subcellular location">
    <subcellularLocation>
        <location evidence="1 8">Cell membrane</location>
        <topology evidence="1 8">Multi-pass membrane protein</topology>
    </subcellularLocation>
</comment>
<organism evidence="10 11">
    <name type="scientific">Clostridium folliculivorans</name>
    <dbReference type="NCBI Taxonomy" id="2886038"/>
    <lineage>
        <taxon>Bacteria</taxon>
        <taxon>Bacillati</taxon>
        <taxon>Bacillota</taxon>
        <taxon>Clostridia</taxon>
        <taxon>Eubacteriales</taxon>
        <taxon>Clostridiaceae</taxon>
        <taxon>Clostridium</taxon>
    </lineage>
</organism>